<dbReference type="SUPFAM" id="SSF52540">
    <property type="entry name" value="P-loop containing nucleoside triphosphate hydrolases"/>
    <property type="match status" value="1"/>
</dbReference>
<reference evidence="2 3" key="1">
    <citation type="submission" date="2016-10" db="EMBL/GenBank/DDBJ databases">
        <authorList>
            <person name="Varghese N."/>
        </authorList>
    </citation>
    <scope>NUCLEOTIDE SEQUENCE [LARGE SCALE GENOMIC DNA]</scope>
    <source>
        <strain evidence="2 3">KA00225</strain>
    </source>
</reference>
<dbReference type="EMBL" id="MNLH01000007">
    <property type="protein sequence ID" value="PNS42885.1"/>
    <property type="molecule type" value="Genomic_DNA"/>
</dbReference>
<accession>A0A2K1STQ2</accession>
<dbReference type="Proteomes" id="UP000236146">
    <property type="component" value="Unassembled WGS sequence"/>
</dbReference>
<sequence>MSVWDCVIGQQNAVDRLRKVALSDKSSIAQCWLICGPTGSGCTKLARAFAAALESEDRGEGDTLSKVSSEVLAGSHPDVNVLSTDKVTISIDEVRDIVALSSQMPSTAPWRIIIIEDIGRMLERTTNVLLKEIEEPSDRTMWLVCAASAHDVLPTIRSRMQVVTLSMPDESAVSKYVMEKTGVDERIANQAARISQGNIDEALLYAEDERVRVNRDELIDGIFRMSSASDAIILAGNIIDDAKTQAEVEVQKEVDFQQQEFKRINGLSNEDRIPTKLRSAYTALSKKDEVKRRVTRKSRDVINRALDAIDSVYRDVLVISNNAQGVTPIINQQYKSNIEALAQKLSIKDVLSRVDAIATARRRLAFNGNPTLDCEALLCSLIVGKA</sequence>
<evidence type="ECO:0000313" key="3">
    <source>
        <dbReference type="Proteomes" id="UP000236146"/>
    </source>
</evidence>
<dbReference type="RefSeq" id="WP_103085019.1">
    <property type="nucleotide sequence ID" value="NZ_MNLH01000007.1"/>
</dbReference>
<dbReference type="InterPro" id="IPR003593">
    <property type="entry name" value="AAA+_ATPase"/>
</dbReference>
<gene>
    <name evidence="2" type="ORF">BFS05_05770</name>
</gene>
<protein>
    <submittedName>
        <fullName evidence="2">DNA polymerase III subunit delta</fullName>
    </submittedName>
</protein>
<dbReference type="Gene3D" id="3.40.50.300">
    <property type="entry name" value="P-loop containing nucleotide triphosphate hydrolases"/>
    <property type="match status" value="1"/>
</dbReference>
<dbReference type="Pfam" id="PF13177">
    <property type="entry name" value="DNA_pol3_delta2"/>
    <property type="match status" value="1"/>
</dbReference>
<evidence type="ECO:0000313" key="2">
    <source>
        <dbReference type="EMBL" id="PNS42885.1"/>
    </source>
</evidence>
<dbReference type="InterPro" id="IPR027417">
    <property type="entry name" value="P-loop_NTPase"/>
</dbReference>
<dbReference type="SMART" id="SM00382">
    <property type="entry name" value="AAA"/>
    <property type="match status" value="1"/>
</dbReference>
<dbReference type="GO" id="GO:0006261">
    <property type="term" value="P:DNA-templated DNA replication"/>
    <property type="evidence" value="ECO:0007669"/>
    <property type="project" value="TreeGrafter"/>
</dbReference>
<proteinExistence type="predicted"/>
<dbReference type="PANTHER" id="PTHR11669:SF8">
    <property type="entry name" value="DNA POLYMERASE III SUBUNIT DELTA"/>
    <property type="match status" value="1"/>
</dbReference>
<feature type="domain" description="AAA+ ATPase" evidence="1">
    <location>
        <begin position="28"/>
        <end position="168"/>
    </location>
</feature>
<organism evidence="2 3">
    <name type="scientific">Gardnerella vaginalis</name>
    <dbReference type="NCBI Taxonomy" id="2702"/>
    <lineage>
        <taxon>Bacteria</taxon>
        <taxon>Bacillati</taxon>
        <taxon>Actinomycetota</taxon>
        <taxon>Actinomycetes</taxon>
        <taxon>Bifidobacteriales</taxon>
        <taxon>Bifidobacteriaceae</taxon>
        <taxon>Gardnerella</taxon>
    </lineage>
</organism>
<evidence type="ECO:0000259" key="1">
    <source>
        <dbReference type="SMART" id="SM00382"/>
    </source>
</evidence>
<dbReference type="PANTHER" id="PTHR11669">
    <property type="entry name" value="REPLICATION FACTOR C / DNA POLYMERASE III GAMMA-TAU SUBUNIT"/>
    <property type="match status" value="1"/>
</dbReference>
<dbReference type="InterPro" id="IPR050238">
    <property type="entry name" value="DNA_Rep/Repair_Clamp_Loader"/>
</dbReference>
<dbReference type="NCBIfam" id="NF005926">
    <property type="entry name" value="PRK07940.1"/>
    <property type="match status" value="1"/>
</dbReference>
<comment type="caution">
    <text evidence="2">The sequence shown here is derived from an EMBL/GenBank/DDBJ whole genome shotgun (WGS) entry which is preliminary data.</text>
</comment>
<dbReference type="AlphaFoldDB" id="A0A2K1STQ2"/>
<dbReference type="OrthoDB" id="9809531at2"/>
<name>A0A2K1STQ2_GARVA</name>